<feature type="compositionally biased region" description="Gly residues" evidence="1">
    <location>
        <begin position="42"/>
        <end position="56"/>
    </location>
</feature>
<keyword evidence="2" id="KW-1133">Transmembrane helix</keyword>
<evidence type="ECO:0000256" key="2">
    <source>
        <dbReference type="SAM" id="Phobius"/>
    </source>
</evidence>
<keyword evidence="2" id="KW-0472">Membrane</keyword>
<feature type="compositionally biased region" description="Low complexity" evidence="1">
    <location>
        <begin position="10"/>
        <end position="28"/>
    </location>
</feature>
<feature type="region of interest" description="Disordered" evidence="1">
    <location>
        <begin position="8"/>
        <end position="56"/>
    </location>
</feature>
<feature type="region of interest" description="Disordered" evidence="1">
    <location>
        <begin position="355"/>
        <end position="430"/>
    </location>
</feature>
<keyword evidence="2" id="KW-0812">Transmembrane</keyword>
<gene>
    <name evidence="4" type="ORF">NCGR_LOCUS45161</name>
</gene>
<organism evidence="4 5">
    <name type="scientific">Miscanthus lutarioriparius</name>
    <dbReference type="NCBI Taxonomy" id="422564"/>
    <lineage>
        <taxon>Eukaryota</taxon>
        <taxon>Viridiplantae</taxon>
        <taxon>Streptophyta</taxon>
        <taxon>Embryophyta</taxon>
        <taxon>Tracheophyta</taxon>
        <taxon>Spermatophyta</taxon>
        <taxon>Magnoliopsida</taxon>
        <taxon>Liliopsida</taxon>
        <taxon>Poales</taxon>
        <taxon>Poaceae</taxon>
        <taxon>PACMAD clade</taxon>
        <taxon>Panicoideae</taxon>
        <taxon>Andropogonodae</taxon>
        <taxon>Andropogoneae</taxon>
        <taxon>Saccharinae</taxon>
        <taxon>Miscanthus</taxon>
    </lineage>
</organism>
<dbReference type="PANTHER" id="PTHR45295:SF1">
    <property type="entry name" value="CHAPERONE PROTEIN DNAJ C76, CHLOROPLASTIC"/>
    <property type="match status" value="1"/>
</dbReference>
<dbReference type="InterPro" id="IPR036869">
    <property type="entry name" value="J_dom_sf"/>
</dbReference>
<dbReference type="PRINTS" id="PR00625">
    <property type="entry name" value="JDOMAIN"/>
</dbReference>
<dbReference type="SMART" id="SM00271">
    <property type="entry name" value="DnaJ"/>
    <property type="match status" value="1"/>
</dbReference>
<protein>
    <recommendedName>
        <fullName evidence="3">J domain-containing protein</fullName>
    </recommendedName>
</protein>
<dbReference type="SUPFAM" id="SSF54862">
    <property type="entry name" value="4Fe-4S ferredoxins"/>
    <property type="match status" value="1"/>
</dbReference>
<dbReference type="GO" id="GO:0005783">
    <property type="term" value="C:endoplasmic reticulum"/>
    <property type="evidence" value="ECO:0007669"/>
    <property type="project" value="UniProtKB-ARBA"/>
</dbReference>
<dbReference type="Proteomes" id="UP000604825">
    <property type="component" value="Unassembled WGS sequence"/>
</dbReference>
<dbReference type="Pfam" id="PF13370">
    <property type="entry name" value="Fer4_13"/>
    <property type="match status" value="1"/>
</dbReference>
<feature type="domain" description="J" evidence="3">
    <location>
        <begin position="67"/>
        <end position="131"/>
    </location>
</feature>
<dbReference type="PROSITE" id="PS50076">
    <property type="entry name" value="DNAJ_2"/>
    <property type="match status" value="1"/>
</dbReference>
<dbReference type="EMBL" id="CAJGYO010000012">
    <property type="protein sequence ID" value="CAD6261775.1"/>
    <property type="molecule type" value="Genomic_DNA"/>
</dbReference>
<dbReference type="Gene3D" id="3.30.70.20">
    <property type="match status" value="1"/>
</dbReference>
<dbReference type="InterPro" id="IPR001623">
    <property type="entry name" value="DnaJ_domain"/>
</dbReference>
<dbReference type="OrthoDB" id="376357at2759"/>
<evidence type="ECO:0000313" key="5">
    <source>
        <dbReference type="Proteomes" id="UP000604825"/>
    </source>
</evidence>
<dbReference type="Pfam" id="PF00226">
    <property type="entry name" value="DnaJ"/>
    <property type="match status" value="1"/>
</dbReference>
<sequence length="522" mass="56131">MPALLVNTVSVSPAAPRPRSSRPATARRASARHRCRAEASGSGSGTNGGDSGYRPGGVRGSWVSDYDLYELLGVERSSPQSEIKAAYRSLQKRCHPDVAVAAGGHDMAVVLNEVYALLSDPAARLAYDQEQARRSEFAGYTGRPLYSSWLGPESERRAVFVDEVRCVGCLKCALHASRTFAVESVYGRARAVAQWADDEDRIVDAINTCPVDCISYVIDTFFAHTHPSFIDLLIPNGFCCVIRSSRMVERSDLAALEFLMSKQPRGRVRVSEGNAVGARAPNVFNEVAKFQKRFEEMKQKSATRESQESEEARQSRTSAVHTIRSMSNWWYWRPFGFGPSAPATIVRASRLLPPPAAAPTDTVTERLQEAAAARRKTEGAATAHARRDDYWTPQLDLPSSASPPSIHQRGKDAPTPQGHGRRRGAAGEAAAGAGAGRKGISIDLTAALLLGIVAAGFVGYNGEVVAGGGSGIQEHVGGAVALGVVNSFEMKVMLAGVTWFIIGAAIAGVIQVLGRREQNIWK</sequence>
<dbReference type="PANTHER" id="PTHR45295">
    <property type="entry name" value="CHAPERONE PROTEIN DNAJ C76, CHLOROPLASTIC"/>
    <property type="match status" value="1"/>
</dbReference>
<dbReference type="SUPFAM" id="SSF46565">
    <property type="entry name" value="Chaperone J-domain"/>
    <property type="match status" value="1"/>
</dbReference>
<evidence type="ECO:0000259" key="3">
    <source>
        <dbReference type="PROSITE" id="PS50076"/>
    </source>
</evidence>
<reference evidence="4" key="1">
    <citation type="submission" date="2020-10" db="EMBL/GenBank/DDBJ databases">
        <authorList>
            <person name="Han B."/>
            <person name="Lu T."/>
            <person name="Zhao Q."/>
            <person name="Huang X."/>
            <person name="Zhao Y."/>
        </authorList>
    </citation>
    <scope>NUCLEOTIDE SEQUENCE</scope>
</reference>
<evidence type="ECO:0000256" key="1">
    <source>
        <dbReference type="SAM" id="MobiDB-lite"/>
    </source>
</evidence>
<feature type="region of interest" description="Disordered" evidence="1">
    <location>
        <begin position="296"/>
        <end position="319"/>
    </location>
</feature>
<feature type="compositionally biased region" description="Basic and acidic residues" evidence="1">
    <location>
        <begin position="296"/>
        <end position="314"/>
    </location>
</feature>
<dbReference type="CDD" id="cd06257">
    <property type="entry name" value="DnaJ"/>
    <property type="match status" value="1"/>
</dbReference>
<proteinExistence type="predicted"/>
<keyword evidence="5" id="KW-1185">Reference proteome</keyword>
<feature type="transmembrane region" description="Helical" evidence="2">
    <location>
        <begin position="492"/>
        <end position="513"/>
    </location>
</feature>
<accession>A0A811QXN5</accession>
<comment type="caution">
    <text evidence="4">The sequence shown here is derived from an EMBL/GenBank/DDBJ whole genome shotgun (WGS) entry which is preliminary data.</text>
</comment>
<evidence type="ECO:0000313" key="4">
    <source>
        <dbReference type="EMBL" id="CAD6261775.1"/>
    </source>
</evidence>
<name>A0A811QXN5_9POAL</name>
<dbReference type="AlphaFoldDB" id="A0A811QXN5"/>
<dbReference type="Gene3D" id="1.10.287.110">
    <property type="entry name" value="DnaJ domain"/>
    <property type="match status" value="1"/>
</dbReference>